<sequence length="359" mass="39679">MLTFVGAGLASIDDLTCNGLKAIKQANFLYLDAYTSIMPGFVEALKELTGKDVKSADRELVEETDEIIQKAKNHDVVFIVIGDPLSATTHTGWCQPLDLVLRAVDSGIQFKIIHNTSIMTAVGCCGLQLYNFGATVSIPFWDELGTPDSFYDKLLWNFSAGLHTLCLLDIKASFIPLVKERSAENILRERKVYEPPRYMSCGHAAYQLLQVIERRSPGDIGLSSDCLAIGLARIGSKDQVIAVSTLKEMGRRHPAESNTGRQTPITSALGGPLHSLIVPSQLHPVEEEFLSCRLRSSGDFPALPKVFAPTPAVGVDVVRELFRNHNNLVSNVRNAIRNPIIHYYESLFLSRLITKSFFF</sequence>
<dbReference type="InterPro" id="IPR014776">
    <property type="entry name" value="4pyrrole_Mease_sub2"/>
</dbReference>
<dbReference type="InterPro" id="IPR035996">
    <property type="entry name" value="4pyrrol_Methylase_sf"/>
</dbReference>
<dbReference type="InterPro" id="IPR014777">
    <property type="entry name" value="4pyrrole_Mease_sub1"/>
</dbReference>
<evidence type="ECO:0000256" key="2">
    <source>
        <dbReference type="ARBA" id="ARBA00005156"/>
    </source>
</evidence>
<evidence type="ECO:0000313" key="11">
    <source>
        <dbReference type="Proteomes" id="UP000054324"/>
    </source>
</evidence>
<evidence type="ECO:0000256" key="1">
    <source>
        <dbReference type="ARBA" id="ARBA00004006"/>
    </source>
</evidence>
<dbReference type="OrthoDB" id="2516at2759"/>
<dbReference type="EMBL" id="KL596660">
    <property type="protein sequence ID" value="KER30463.1"/>
    <property type="molecule type" value="Genomic_DNA"/>
</dbReference>
<keyword evidence="7" id="KW-0949">S-adenosyl-L-methionine</keyword>
<dbReference type="STRING" id="6198.A0A074ZSR3"/>
<evidence type="ECO:0000256" key="7">
    <source>
        <dbReference type="ARBA" id="ARBA00022691"/>
    </source>
</evidence>
<dbReference type="AlphaFoldDB" id="A0A074ZSR3"/>
<accession>A0A074ZSR3</accession>
<protein>
    <recommendedName>
        <fullName evidence="4">diphthine methyl ester synthase</fullName>
        <ecNumber evidence="4">2.1.1.314</ecNumber>
    </recommendedName>
</protein>
<dbReference type="RefSeq" id="XP_009165745.1">
    <property type="nucleotide sequence ID" value="XM_009167481.1"/>
</dbReference>
<comment type="function">
    <text evidence="1">S-adenosyl-L-methionine-dependent methyltransferase that catalyzes four methylations of the modified target histidine residue in translation elongation factor 2 (EF-2), to form an intermediate called diphthine methyl ester. The four successive methylation reactions represent the second step of diphthamide biosynthesis.</text>
</comment>
<dbReference type="GO" id="GO:0141133">
    <property type="term" value="F:diphthine methyl ester synthase activity"/>
    <property type="evidence" value="ECO:0007669"/>
    <property type="project" value="UniProtKB-EC"/>
</dbReference>
<dbReference type="KEGG" id="ovi:T265_03076"/>
<feature type="domain" description="Tetrapyrrole methylase" evidence="9">
    <location>
        <begin position="1"/>
        <end position="183"/>
    </location>
</feature>
<dbReference type="Pfam" id="PF00590">
    <property type="entry name" value="TP_methylase"/>
    <property type="match status" value="1"/>
</dbReference>
<evidence type="ECO:0000256" key="5">
    <source>
        <dbReference type="ARBA" id="ARBA00022603"/>
    </source>
</evidence>
<dbReference type="SUPFAM" id="SSF53790">
    <property type="entry name" value="Tetrapyrrole methylase"/>
    <property type="match status" value="1"/>
</dbReference>
<evidence type="ECO:0000256" key="8">
    <source>
        <dbReference type="ARBA" id="ARBA00048752"/>
    </source>
</evidence>
<dbReference type="GO" id="GO:0017183">
    <property type="term" value="P:protein histidyl modification to diphthamide"/>
    <property type="evidence" value="ECO:0007669"/>
    <property type="project" value="UniProtKB-UniPathway"/>
</dbReference>
<dbReference type="EC" id="2.1.1.314" evidence="4"/>
<dbReference type="FunFam" id="3.30.950.10:FF:000004">
    <property type="entry name" value="Diphthine synthase putative"/>
    <property type="match status" value="1"/>
</dbReference>
<dbReference type="CTD" id="20317263"/>
<dbReference type="GO" id="GO:0032259">
    <property type="term" value="P:methylation"/>
    <property type="evidence" value="ECO:0007669"/>
    <property type="project" value="UniProtKB-KW"/>
</dbReference>
<dbReference type="NCBIfam" id="TIGR00522">
    <property type="entry name" value="dph5"/>
    <property type="match status" value="1"/>
</dbReference>
<keyword evidence="5" id="KW-0489">Methyltransferase</keyword>
<name>A0A074ZSR3_OPIVI</name>
<dbReference type="PANTHER" id="PTHR10882">
    <property type="entry name" value="DIPHTHINE SYNTHASE"/>
    <property type="match status" value="1"/>
</dbReference>
<organism evidence="10 11">
    <name type="scientific">Opisthorchis viverrini</name>
    <name type="common">Southeast Asian liver fluke</name>
    <dbReference type="NCBI Taxonomy" id="6198"/>
    <lineage>
        <taxon>Eukaryota</taxon>
        <taxon>Metazoa</taxon>
        <taxon>Spiralia</taxon>
        <taxon>Lophotrochozoa</taxon>
        <taxon>Platyhelminthes</taxon>
        <taxon>Trematoda</taxon>
        <taxon>Digenea</taxon>
        <taxon>Opisthorchiida</taxon>
        <taxon>Opisthorchiata</taxon>
        <taxon>Opisthorchiidae</taxon>
        <taxon>Opisthorchis</taxon>
    </lineage>
</organism>
<dbReference type="CDD" id="cd11647">
    <property type="entry name" value="DHP5_DphB"/>
    <property type="match status" value="1"/>
</dbReference>
<gene>
    <name evidence="10" type="ORF">T265_03076</name>
</gene>
<evidence type="ECO:0000256" key="3">
    <source>
        <dbReference type="ARBA" id="ARBA00006729"/>
    </source>
</evidence>
<evidence type="ECO:0000256" key="4">
    <source>
        <dbReference type="ARBA" id="ARBA00011927"/>
    </source>
</evidence>
<keyword evidence="6" id="KW-0808">Transferase</keyword>
<dbReference type="Gene3D" id="3.30.950.10">
    <property type="entry name" value="Methyltransferase, Cobalt-precorrin-4 Transmethylase, Domain 2"/>
    <property type="match status" value="1"/>
</dbReference>
<dbReference type="UniPathway" id="UPA00559"/>
<dbReference type="GeneID" id="20317263"/>
<dbReference type="InterPro" id="IPR000878">
    <property type="entry name" value="4pyrrol_Mease"/>
</dbReference>
<dbReference type="Proteomes" id="UP000054324">
    <property type="component" value="Unassembled WGS sequence"/>
</dbReference>
<comment type="similarity">
    <text evidence="3">Belongs to the diphthine synthase family.</text>
</comment>
<proteinExistence type="inferred from homology"/>
<comment type="catalytic activity">
    <reaction evidence="8">
        <text>2-[(3S)-amino-3-carboxypropyl]-L-histidyl-[translation elongation factor 2] + 4 S-adenosyl-L-methionine = diphthine methyl ester-[translation elongation factor 2] + 4 S-adenosyl-L-homocysteine + 3 H(+)</text>
        <dbReference type="Rhea" id="RHEA:42652"/>
        <dbReference type="Rhea" id="RHEA-COMP:9749"/>
        <dbReference type="Rhea" id="RHEA-COMP:10173"/>
        <dbReference type="ChEBI" id="CHEBI:15378"/>
        <dbReference type="ChEBI" id="CHEBI:57856"/>
        <dbReference type="ChEBI" id="CHEBI:59789"/>
        <dbReference type="ChEBI" id="CHEBI:73995"/>
        <dbReference type="ChEBI" id="CHEBI:79005"/>
        <dbReference type="EC" id="2.1.1.314"/>
    </reaction>
</comment>
<keyword evidence="11" id="KW-1185">Reference proteome</keyword>
<evidence type="ECO:0000259" key="9">
    <source>
        <dbReference type="Pfam" id="PF00590"/>
    </source>
</evidence>
<comment type="pathway">
    <text evidence="2">Protein modification; peptidyl-diphthamide biosynthesis.</text>
</comment>
<dbReference type="InterPro" id="IPR004551">
    <property type="entry name" value="Dphthn_synthase"/>
</dbReference>
<dbReference type="Gene3D" id="3.40.1010.10">
    <property type="entry name" value="Cobalt-precorrin-4 Transmethylase, Domain 1"/>
    <property type="match status" value="1"/>
</dbReference>
<evidence type="ECO:0000313" key="10">
    <source>
        <dbReference type="EMBL" id="KER30463.1"/>
    </source>
</evidence>
<reference evidence="10 11" key="1">
    <citation type="submission" date="2013-11" db="EMBL/GenBank/DDBJ databases">
        <title>Opisthorchis viverrini - life in the bile duct.</title>
        <authorList>
            <person name="Young N.D."/>
            <person name="Nagarajan N."/>
            <person name="Lin S.J."/>
            <person name="Korhonen P.K."/>
            <person name="Jex A.R."/>
            <person name="Hall R.S."/>
            <person name="Safavi-Hemami H."/>
            <person name="Kaewkong W."/>
            <person name="Bertrand D."/>
            <person name="Gao S."/>
            <person name="Seet Q."/>
            <person name="Wongkham S."/>
            <person name="Teh B.T."/>
            <person name="Wongkham C."/>
            <person name="Intapan P.M."/>
            <person name="Maleewong W."/>
            <person name="Yang X."/>
            <person name="Hu M."/>
            <person name="Wang Z."/>
            <person name="Hofmann A."/>
            <person name="Sternberg P.W."/>
            <person name="Tan P."/>
            <person name="Wang J."/>
            <person name="Gasser R.B."/>
        </authorList>
    </citation>
    <scope>NUCLEOTIDE SEQUENCE [LARGE SCALE GENOMIC DNA]</scope>
</reference>
<dbReference type="PANTHER" id="PTHR10882:SF0">
    <property type="entry name" value="DIPHTHINE METHYL ESTER SYNTHASE"/>
    <property type="match status" value="1"/>
</dbReference>
<evidence type="ECO:0000256" key="6">
    <source>
        <dbReference type="ARBA" id="ARBA00022679"/>
    </source>
</evidence>